<dbReference type="InterPro" id="IPR009646">
    <property type="entry name" value="Root_cap"/>
</dbReference>
<dbReference type="EMBL" id="JBAMMX010000015">
    <property type="protein sequence ID" value="KAK6926617.1"/>
    <property type="molecule type" value="Genomic_DNA"/>
</dbReference>
<sequence>MGLPVVRLWGGLCLVLFQLIVLILPNVSDAQPEYTASINIQGVKWVYCKTIPNNSPCSNNAVFAAQCPQNCLHNCFMDCTNTCQPYCPISPPPPPPPPSPPPPSPRPPSPPPPSPSPPPPSPPPPSPPPPSPSPPHPSPPPRSPSPPPPSPSLPLPSPPPPSPPPHSPSPPPPIPPPRPSPSPPPPSPSPPPSKAKKVKCKNKDYPTCYHVPQYCPSACPESCEVDCVTCSPVCNCNRPGAVCQDPQFVGGDGLTFYFHGKKDKDFCIVTDSSLHINAHFIGRRNENMNRDFTWVQSLGILFGTHKLYVAAKKTATWDDSVDRLALAFDGEPISLPEDEGAIWQSSSLPRVTITRSTETNAVVIEAEGNFKIKAMVVPITQKDSEIHNYGITGEDCFAHLDLSFKFYSLSGEVNGVLGQTYASNYESRVKMGVSMPVLGGNKEFSSSSLFATDCSSIWVLKFIKMGLPVVRLWACLCLVLFQLIVLILPNAGDAQPEYTASINLQGVKWVYCKTIPDNSPCSNTALAAQCPQNCIRNCFMDCTNTCQPYCPISPPPPPPPSPPPPSPPPPSPIPPPPSPSSPPPSSPSKGRKVKCKNRNYPSCYYLDQYCPSSCPHQCEVDCVTCSPVCDCHRPGAVCQDPQFIGGDGLTFYFHGKKDKDFCIVADSNLHINAHFIGRRNKNMNRDFTWVQSLGILFDTHKLYVAAKKTATWDDSVDRLALAFDGEPISLQEDEGATWQSSNLPRVTITRSTETNAVVIEAEGNFKIKAMVVPITQKDSEIHNYGITGEDCFAHLDLSFKFYSLSGEVNGVLGQTYASNYESRVKMGVSMPVLGGNKEFSSSSLFATDCEVAQFKGHFNSTTEADQIEYPHVNCSSGMGGLGVICKK</sequence>
<evidence type="ECO:0000313" key="3">
    <source>
        <dbReference type="EMBL" id="KAK6926617.1"/>
    </source>
</evidence>
<feature type="compositionally biased region" description="Pro residues" evidence="1">
    <location>
        <begin position="557"/>
        <end position="586"/>
    </location>
</feature>
<feature type="signal peptide" evidence="2">
    <location>
        <begin position="1"/>
        <end position="30"/>
    </location>
</feature>
<organism evidence="3 4">
    <name type="scientific">Dillenia turbinata</name>
    <dbReference type="NCBI Taxonomy" id="194707"/>
    <lineage>
        <taxon>Eukaryota</taxon>
        <taxon>Viridiplantae</taxon>
        <taxon>Streptophyta</taxon>
        <taxon>Embryophyta</taxon>
        <taxon>Tracheophyta</taxon>
        <taxon>Spermatophyta</taxon>
        <taxon>Magnoliopsida</taxon>
        <taxon>eudicotyledons</taxon>
        <taxon>Gunneridae</taxon>
        <taxon>Pentapetalae</taxon>
        <taxon>Dilleniales</taxon>
        <taxon>Dilleniaceae</taxon>
        <taxon>Dillenia</taxon>
    </lineage>
</organism>
<comment type="caution">
    <text evidence="3">The sequence shown here is derived from an EMBL/GenBank/DDBJ whole genome shotgun (WGS) entry which is preliminary data.</text>
</comment>
<evidence type="ECO:0000256" key="1">
    <source>
        <dbReference type="SAM" id="MobiDB-lite"/>
    </source>
</evidence>
<evidence type="ECO:0000313" key="4">
    <source>
        <dbReference type="Proteomes" id="UP001370490"/>
    </source>
</evidence>
<dbReference type="AlphaFoldDB" id="A0AAN8VC77"/>
<feature type="region of interest" description="Disordered" evidence="1">
    <location>
        <begin position="94"/>
        <end position="198"/>
    </location>
</feature>
<evidence type="ECO:0000256" key="2">
    <source>
        <dbReference type="SAM" id="SignalP"/>
    </source>
</evidence>
<protein>
    <submittedName>
        <fullName evidence="3">Root cap</fullName>
    </submittedName>
</protein>
<name>A0AAN8VC77_9MAGN</name>
<dbReference type="Proteomes" id="UP001370490">
    <property type="component" value="Unassembled WGS sequence"/>
</dbReference>
<dbReference type="Pfam" id="PF06830">
    <property type="entry name" value="Root_cap"/>
    <property type="match status" value="2"/>
</dbReference>
<feature type="chain" id="PRO_5043050667" evidence="2">
    <location>
        <begin position="31"/>
        <end position="887"/>
    </location>
</feature>
<feature type="region of interest" description="Disordered" evidence="1">
    <location>
        <begin position="557"/>
        <end position="593"/>
    </location>
</feature>
<gene>
    <name evidence="3" type="ORF">RJ641_008336</name>
</gene>
<dbReference type="PANTHER" id="PTHR31656">
    <property type="entry name" value="ROOT CAP DOMAIN-CONTAINING PROTEIN"/>
    <property type="match status" value="1"/>
</dbReference>
<dbReference type="PRINTS" id="PR01217">
    <property type="entry name" value="PRICHEXTENSN"/>
</dbReference>
<keyword evidence="2" id="KW-0732">Signal</keyword>
<accession>A0AAN8VC77</accession>
<reference evidence="3 4" key="1">
    <citation type="submission" date="2023-12" db="EMBL/GenBank/DDBJ databases">
        <title>A high-quality genome assembly for Dillenia turbinata (Dilleniales).</title>
        <authorList>
            <person name="Chanderbali A."/>
        </authorList>
    </citation>
    <scope>NUCLEOTIDE SEQUENCE [LARGE SCALE GENOMIC DNA]</scope>
    <source>
        <strain evidence="3">LSX21</strain>
        <tissue evidence="3">Leaf</tissue>
    </source>
</reference>
<keyword evidence="4" id="KW-1185">Reference proteome</keyword>
<feature type="compositionally biased region" description="Pro residues" evidence="1">
    <location>
        <begin position="94"/>
        <end position="193"/>
    </location>
</feature>
<proteinExistence type="predicted"/>